<protein>
    <submittedName>
        <fullName evidence="1">Uncharacterized protein</fullName>
    </submittedName>
</protein>
<dbReference type="EMBL" id="JASPKZ010007421">
    <property type="protein sequence ID" value="KAJ9584388.1"/>
    <property type="molecule type" value="Genomic_DNA"/>
</dbReference>
<evidence type="ECO:0000313" key="1">
    <source>
        <dbReference type="EMBL" id="KAJ9584388.1"/>
    </source>
</evidence>
<sequence length="62" mass="6831">LTLSRLSKILIISLFEGMSVYQTTTLIHLILDAIHIVASAIAHLPFLNISLENLFTHTGISD</sequence>
<organism evidence="1 2">
    <name type="scientific">Diploptera punctata</name>
    <name type="common">Pacific beetle cockroach</name>
    <dbReference type="NCBI Taxonomy" id="6984"/>
    <lineage>
        <taxon>Eukaryota</taxon>
        <taxon>Metazoa</taxon>
        <taxon>Ecdysozoa</taxon>
        <taxon>Arthropoda</taxon>
        <taxon>Hexapoda</taxon>
        <taxon>Insecta</taxon>
        <taxon>Pterygota</taxon>
        <taxon>Neoptera</taxon>
        <taxon>Polyneoptera</taxon>
        <taxon>Dictyoptera</taxon>
        <taxon>Blattodea</taxon>
        <taxon>Blaberoidea</taxon>
        <taxon>Blaberidae</taxon>
        <taxon>Diplopterinae</taxon>
        <taxon>Diploptera</taxon>
    </lineage>
</organism>
<dbReference type="Proteomes" id="UP001233999">
    <property type="component" value="Unassembled WGS sequence"/>
</dbReference>
<gene>
    <name evidence="1" type="ORF">L9F63_021267</name>
</gene>
<dbReference type="AlphaFoldDB" id="A0AAD7ZPN5"/>
<proteinExistence type="predicted"/>
<feature type="non-terminal residue" evidence="1">
    <location>
        <position position="62"/>
    </location>
</feature>
<reference evidence="1" key="2">
    <citation type="submission" date="2023-05" db="EMBL/GenBank/DDBJ databases">
        <authorList>
            <person name="Fouks B."/>
        </authorList>
    </citation>
    <scope>NUCLEOTIDE SEQUENCE</scope>
    <source>
        <strain evidence="1">Stay&amp;Tobe</strain>
        <tissue evidence="1">Testes</tissue>
    </source>
</reference>
<accession>A0AAD7ZPN5</accession>
<keyword evidence="2" id="KW-1185">Reference proteome</keyword>
<reference evidence="1" key="1">
    <citation type="journal article" date="2023" name="IScience">
        <title>Live-bearing cockroach genome reveals convergent evolutionary mechanisms linked to viviparity in insects and beyond.</title>
        <authorList>
            <person name="Fouks B."/>
            <person name="Harrison M.C."/>
            <person name="Mikhailova A.A."/>
            <person name="Marchal E."/>
            <person name="English S."/>
            <person name="Carruthers M."/>
            <person name="Jennings E.C."/>
            <person name="Chiamaka E.L."/>
            <person name="Frigard R.A."/>
            <person name="Pippel M."/>
            <person name="Attardo G.M."/>
            <person name="Benoit J.B."/>
            <person name="Bornberg-Bauer E."/>
            <person name="Tobe S.S."/>
        </authorList>
    </citation>
    <scope>NUCLEOTIDE SEQUENCE</scope>
    <source>
        <strain evidence="1">Stay&amp;Tobe</strain>
    </source>
</reference>
<feature type="non-terminal residue" evidence="1">
    <location>
        <position position="1"/>
    </location>
</feature>
<comment type="caution">
    <text evidence="1">The sequence shown here is derived from an EMBL/GenBank/DDBJ whole genome shotgun (WGS) entry which is preliminary data.</text>
</comment>
<evidence type="ECO:0000313" key="2">
    <source>
        <dbReference type="Proteomes" id="UP001233999"/>
    </source>
</evidence>
<name>A0AAD7ZPN5_DIPPU</name>